<keyword evidence="2 8" id="KW-0963">Cytoplasm</keyword>
<evidence type="ECO:0000256" key="4">
    <source>
        <dbReference type="ARBA" id="ARBA00022898"/>
    </source>
</evidence>
<dbReference type="PANTHER" id="PTHR32328:SF0">
    <property type="entry name" value="L-SERYL-TRNA(SEC) SELENIUM TRANSFERASE"/>
    <property type="match status" value="1"/>
</dbReference>
<comment type="cofactor">
    <cofactor evidence="1 8 9">
        <name>pyridoxal 5'-phosphate</name>
        <dbReference type="ChEBI" id="CHEBI:597326"/>
    </cofactor>
</comment>
<dbReference type="OrthoDB" id="9787096at2"/>
<dbReference type="OMA" id="GATNRTH"/>
<comment type="pathway">
    <text evidence="8">Aminoacyl-tRNA biosynthesis; selenocysteinyl-tRNA(Sec) biosynthesis; selenocysteinyl-tRNA(Sec) from L-seryl-tRNA(Sec) (bacterial route): step 1/1.</text>
</comment>
<keyword evidence="3 8" id="KW-0808">Transferase</keyword>
<dbReference type="InterPro" id="IPR015421">
    <property type="entry name" value="PyrdxlP-dep_Trfase_major"/>
</dbReference>
<sequence>MTGDPRRSVPRTDAVLAEPPVAAAVARLGRDLVKTAVQAAQQRVRDGGLAAADVVPAVLAALPGTASSLRPVLNATGVLVHTNLGRAPLSAAAVDAVVAASGTTDVELDLGTGRRGLRGEGALTALLDAVPAAGAALVVNNCAAALALVATALGGELVIARGELVEIGDGFRIPDLLASTGARLREVGTTNRVSVADYTDALGPDTGAVLKVHPSNFVVRGFTRAAEVAELAPALAGTGVPLVADVGSGLLRPHPLLPDEPDLQTTLAAGADLALCSGDKLLGGPQAGIVLGRADLVQRLRRHPLYRALRVDKTTLAALEATLRGPLPPVRRMLDADPAELRARAGQVAAALQAAGVPATVVDSTARVGGGGAPEFELPSVAVALDVRFAEPLRLGARPVVGYVDDDRTLLDLRSLAPADDADLVRAVEEVARRWT</sequence>
<dbReference type="EC" id="2.9.1.1" evidence="8"/>
<dbReference type="Pfam" id="PF03841">
    <property type="entry name" value="SelA"/>
    <property type="match status" value="1"/>
</dbReference>
<dbReference type="PANTHER" id="PTHR32328">
    <property type="entry name" value="L-SERYL-TRNA(SEC) SELENIUM TRANSFERASE"/>
    <property type="match status" value="1"/>
</dbReference>
<evidence type="ECO:0000313" key="11">
    <source>
        <dbReference type="EMBL" id="CCH87187.1"/>
    </source>
</evidence>
<evidence type="ECO:0000256" key="8">
    <source>
        <dbReference type="HAMAP-Rule" id="MF_00423"/>
    </source>
</evidence>
<dbReference type="NCBIfam" id="TIGR00474">
    <property type="entry name" value="selA"/>
    <property type="match status" value="1"/>
</dbReference>
<evidence type="ECO:0000313" key="12">
    <source>
        <dbReference type="Proteomes" id="UP000006461"/>
    </source>
</evidence>
<dbReference type="InterPro" id="IPR025862">
    <property type="entry name" value="SelA_trans_N_dom"/>
</dbReference>
<evidence type="ECO:0000256" key="1">
    <source>
        <dbReference type="ARBA" id="ARBA00001933"/>
    </source>
</evidence>
<dbReference type="GO" id="GO:0005737">
    <property type="term" value="C:cytoplasm"/>
    <property type="evidence" value="ECO:0007669"/>
    <property type="project" value="UniProtKB-SubCell"/>
</dbReference>
<dbReference type="eggNOG" id="COG1921">
    <property type="taxonomic scope" value="Bacteria"/>
</dbReference>
<dbReference type="Gene3D" id="3.90.1150.180">
    <property type="match status" value="1"/>
</dbReference>
<dbReference type="InterPro" id="IPR018319">
    <property type="entry name" value="SelA-like"/>
</dbReference>
<dbReference type="EMBL" id="FO203431">
    <property type="protein sequence ID" value="CCH87187.1"/>
    <property type="molecule type" value="Genomic_DNA"/>
</dbReference>
<gene>
    <name evidence="8 11" type="primary">selA</name>
    <name evidence="11" type="ordered locus">MODMU_1748</name>
</gene>
<dbReference type="GO" id="GO:0001514">
    <property type="term" value="P:selenocysteine incorporation"/>
    <property type="evidence" value="ECO:0007669"/>
    <property type="project" value="UniProtKB-UniRule"/>
</dbReference>
<evidence type="ECO:0000259" key="10">
    <source>
        <dbReference type="Pfam" id="PF12390"/>
    </source>
</evidence>
<keyword evidence="12" id="KW-1185">Reference proteome</keyword>
<comment type="similarity">
    <text evidence="7 8">Belongs to the SelA family.</text>
</comment>
<comment type="catalytic activity">
    <reaction evidence="8">
        <text>L-seryl-tRNA(Sec) + selenophosphate + H(+) = L-selenocysteinyl-tRNA(Sec) + phosphate</text>
        <dbReference type="Rhea" id="RHEA:22728"/>
        <dbReference type="Rhea" id="RHEA-COMP:9742"/>
        <dbReference type="Rhea" id="RHEA-COMP:9743"/>
        <dbReference type="ChEBI" id="CHEBI:15378"/>
        <dbReference type="ChEBI" id="CHEBI:16144"/>
        <dbReference type="ChEBI" id="CHEBI:43474"/>
        <dbReference type="ChEBI" id="CHEBI:78533"/>
        <dbReference type="ChEBI" id="CHEBI:78573"/>
        <dbReference type="EC" id="2.9.1.1"/>
    </reaction>
</comment>
<comment type="subcellular location">
    <subcellularLocation>
        <location evidence="8">Cytoplasm</location>
    </subcellularLocation>
</comment>
<dbReference type="Proteomes" id="UP000006461">
    <property type="component" value="Chromosome"/>
</dbReference>
<dbReference type="GO" id="GO:0004125">
    <property type="term" value="F:L-seryl-tRNA(Sec) selenium transferase activity"/>
    <property type="evidence" value="ECO:0007669"/>
    <property type="project" value="UniProtKB-UniRule"/>
</dbReference>
<dbReference type="SUPFAM" id="SSF53383">
    <property type="entry name" value="PLP-dependent transferases"/>
    <property type="match status" value="1"/>
</dbReference>
<dbReference type="GO" id="GO:0001717">
    <property type="term" value="P:conversion of seryl-tRNAsec to selenocys-tRNAsec"/>
    <property type="evidence" value="ECO:0007669"/>
    <property type="project" value="UniProtKB-UniRule"/>
</dbReference>
<feature type="modified residue" description="N6-(pyridoxal phosphate)lysine" evidence="8 9">
    <location>
        <position position="280"/>
    </location>
</feature>
<dbReference type="KEGG" id="mmar:MODMU_1748"/>
<evidence type="ECO:0000256" key="7">
    <source>
        <dbReference type="ARBA" id="ARBA00044507"/>
    </source>
</evidence>
<accession>I4EUX4</accession>
<evidence type="ECO:0000256" key="3">
    <source>
        <dbReference type="ARBA" id="ARBA00022679"/>
    </source>
</evidence>
<feature type="domain" description="L-seryl-tRNA selenium transferase N-terminal" evidence="10">
    <location>
        <begin position="6"/>
        <end position="45"/>
    </location>
</feature>
<evidence type="ECO:0000256" key="5">
    <source>
        <dbReference type="ARBA" id="ARBA00022917"/>
    </source>
</evidence>
<comment type="function">
    <text evidence="8">Converts seryl-tRNA(Sec) to selenocysteinyl-tRNA(Sec) required for selenoprotein biosynthesis.</text>
</comment>
<dbReference type="Pfam" id="PF12390">
    <property type="entry name" value="Se-cys_synth_N"/>
    <property type="match status" value="1"/>
</dbReference>
<keyword evidence="4 8" id="KW-0663">Pyridoxal phosphate</keyword>
<keyword evidence="6 8" id="KW-0711">Selenium</keyword>
<dbReference type="InterPro" id="IPR004534">
    <property type="entry name" value="SelA_trans"/>
</dbReference>
<evidence type="ECO:0000256" key="6">
    <source>
        <dbReference type="ARBA" id="ARBA00023266"/>
    </source>
</evidence>
<organism evidence="11 12">
    <name type="scientific">Modestobacter italicus (strain DSM 44449 / CECT 9708 / BC 501)</name>
    <dbReference type="NCBI Taxonomy" id="2732864"/>
    <lineage>
        <taxon>Bacteria</taxon>
        <taxon>Bacillati</taxon>
        <taxon>Actinomycetota</taxon>
        <taxon>Actinomycetes</taxon>
        <taxon>Geodermatophilales</taxon>
        <taxon>Geodermatophilaceae</taxon>
        <taxon>Modestobacter</taxon>
    </lineage>
</organism>
<dbReference type="HOGENOM" id="CLU_038142_0_0_11"/>
<dbReference type="HAMAP" id="MF_00423">
    <property type="entry name" value="SelA"/>
    <property type="match status" value="1"/>
</dbReference>
<evidence type="ECO:0000256" key="9">
    <source>
        <dbReference type="PIRSR" id="PIRSR618319-50"/>
    </source>
</evidence>
<protein>
    <recommendedName>
        <fullName evidence="8">L-seryl-tRNA(Sec) selenium transferase</fullName>
        <ecNumber evidence="8">2.9.1.1</ecNumber>
    </recommendedName>
    <alternativeName>
        <fullName evidence="8">Selenocysteine synthase</fullName>
        <shortName evidence="8">Sec synthase</shortName>
    </alternativeName>
    <alternativeName>
        <fullName evidence="8">Selenocysteinyl-tRNA(Sec) synthase</fullName>
    </alternativeName>
</protein>
<name>I4EUX4_MODI5</name>
<evidence type="ECO:0000256" key="2">
    <source>
        <dbReference type="ARBA" id="ARBA00022490"/>
    </source>
</evidence>
<dbReference type="STRING" id="477641.MODMU_1748"/>
<reference evidence="11 12" key="1">
    <citation type="journal article" date="2012" name="J. Bacteriol.">
        <title>Genome Sequence of Radiation-Resistant Modestobacter marinus Strain BC501, a Representative Actinobacterium That Thrives on Calcareous Stone Surfaces.</title>
        <authorList>
            <person name="Normand P."/>
            <person name="Gury J."/>
            <person name="Pujic P."/>
            <person name="Chouaia B."/>
            <person name="Crotti E."/>
            <person name="Brusetti L."/>
            <person name="Daffonchio D."/>
            <person name="Vacherie B."/>
            <person name="Barbe V."/>
            <person name="Medigue C."/>
            <person name="Calteau A."/>
            <person name="Ghodhbane-Gtari F."/>
            <person name="Essoussi I."/>
            <person name="Nouioui I."/>
            <person name="Abbassi-Ghozzi I."/>
            <person name="Gtari M."/>
        </authorList>
    </citation>
    <scope>NUCLEOTIDE SEQUENCE [LARGE SCALE GENOMIC DNA]</scope>
    <source>
        <strain evidence="12">BC 501</strain>
    </source>
</reference>
<keyword evidence="5 8" id="KW-0648">Protein biosynthesis</keyword>
<proteinExistence type="inferred from homology"/>
<dbReference type="Gene3D" id="3.40.640.10">
    <property type="entry name" value="Type I PLP-dependent aspartate aminotransferase-like (Major domain)"/>
    <property type="match status" value="1"/>
</dbReference>
<dbReference type="UniPathway" id="UPA00906">
    <property type="reaction ID" value="UER00896"/>
</dbReference>
<dbReference type="PATRIC" id="fig|477641.3.peg.1646"/>
<dbReference type="InterPro" id="IPR015424">
    <property type="entry name" value="PyrdxlP-dep_Trfase"/>
</dbReference>
<dbReference type="AlphaFoldDB" id="I4EUX4"/>